<accession>A0A2J8H660</accession>
<dbReference type="Proteomes" id="UP000236449">
    <property type="component" value="Unassembled WGS sequence"/>
</dbReference>
<reference evidence="1 2" key="1">
    <citation type="submission" date="2018-01" db="EMBL/GenBank/DDBJ databases">
        <title>Draft genome sequences of six Vibrio diazotrophicus strains isolated from deep-sea sediments of the Baltic Sea.</title>
        <authorList>
            <person name="Castillo D."/>
            <person name="Vandieken V."/>
            <person name="Chiang O."/>
            <person name="Middelboe M."/>
        </authorList>
    </citation>
    <scope>NUCLEOTIDE SEQUENCE [LARGE SCALE GENOMIC DNA]</scope>
    <source>
        <strain evidence="1 2">60.27F</strain>
    </source>
</reference>
<dbReference type="InterPro" id="IPR022090">
    <property type="entry name" value="DUF3634"/>
</dbReference>
<evidence type="ECO:0000313" key="2">
    <source>
        <dbReference type="Proteomes" id="UP000236449"/>
    </source>
</evidence>
<name>A0A2J8H660_VIBDI</name>
<dbReference type="GeneID" id="94024650"/>
<dbReference type="EMBL" id="POSK01000009">
    <property type="protein sequence ID" value="PNI04160.1"/>
    <property type="molecule type" value="Genomic_DNA"/>
</dbReference>
<evidence type="ECO:0000313" key="1">
    <source>
        <dbReference type="EMBL" id="PNI04160.1"/>
    </source>
</evidence>
<comment type="caution">
    <text evidence="1">The sequence shown here is derived from an EMBL/GenBank/DDBJ whole genome shotgun (WGS) entry which is preliminary data.</text>
</comment>
<dbReference type="RefSeq" id="WP_042482425.1">
    <property type="nucleotide sequence ID" value="NZ_CBCRWT010000019.1"/>
</dbReference>
<proteinExistence type="predicted"/>
<dbReference type="Pfam" id="PF12321">
    <property type="entry name" value="DUF3634"/>
    <property type="match status" value="1"/>
</dbReference>
<protein>
    <submittedName>
        <fullName evidence="1">DUF3634 domain-containing protein</fullName>
    </submittedName>
</protein>
<sequence>MLYVILIAALIIFWLVAVDRPVLKVTFKDGTLSKVKGHFPPTFKHNVTEIAEVTPFSGEMKVYQQRTGMKLVFTEQVPKKVQQRIRNVFPHQGFKSSGDKTKKSH</sequence>
<gene>
    <name evidence="1" type="ORF">C1N32_14285</name>
</gene>
<dbReference type="OrthoDB" id="6264785at2"/>
<organism evidence="1 2">
    <name type="scientific">Vibrio diazotrophicus</name>
    <dbReference type="NCBI Taxonomy" id="685"/>
    <lineage>
        <taxon>Bacteria</taxon>
        <taxon>Pseudomonadati</taxon>
        <taxon>Pseudomonadota</taxon>
        <taxon>Gammaproteobacteria</taxon>
        <taxon>Vibrionales</taxon>
        <taxon>Vibrionaceae</taxon>
        <taxon>Vibrio</taxon>
    </lineage>
</organism>
<dbReference type="AlphaFoldDB" id="A0A2J8H660"/>